<dbReference type="EMBL" id="OX597829">
    <property type="protein sequence ID" value="CAI9734848.1"/>
    <property type="molecule type" value="Genomic_DNA"/>
</dbReference>
<organism evidence="9 10">
    <name type="scientific">Octopus vulgaris</name>
    <name type="common">Common octopus</name>
    <dbReference type="NCBI Taxonomy" id="6645"/>
    <lineage>
        <taxon>Eukaryota</taxon>
        <taxon>Metazoa</taxon>
        <taxon>Spiralia</taxon>
        <taxon>Lophotrochozoa</taxon>
        <taxon>Mollusca</taxon>
        <taxon>Cephalopoda</taxon>
        <taxon>Coleoidea</taxon>
        <taxon>Octopodiformes</taxon>
        <taxon>Octopoda</taxon>
        <taxon>Incirrata</taxon>
        <taxon>Octopodidae</taxon>
        <taxon>Octopus</taxon>
    </lineage>
</organism>
<feature type="domain" description="PAC" evidence="8">
    <location>
        <begin position="93"/>
        <end position="145"/>
    </location>
</feature>
<keyword evidence="6 7" id="KW-0472">Membrane</keyword>
<dbReference type="GO" id="GO:0008076">
    <property type="term" value="C:voltage-gated potassium channel complex"/>
    <property type="evidence" value="ECO:0007669"/>
    <property type="project" value="TreeGrafter"/>
</dbReference>
<keyword evidence="10" id="KW-1185">Reference proteome</keyword>
<dbReference type="InterPro" id="IPR000700">
    <property type="entry name" value="PAS-assoc_C"/>
</dbReference>
<dbReference type="Gene3D" id="1.10.287.70">
    <property type="match status" value="1"/>
</dbReference>
<keyword evidence="2" id="KW-0597">Phosphoprotein</keyword>
<dbReference type="PANTHER" id="PTHR10217:SF435">
    <property type="entry name" value="POTASSIUM VOLTAGE-GATED CHANNEL PROTEIN EAG"/>
    <property type="match status" value="1"/>
</dbReference>
<dbReference type="GO" id="GO:0005249">
    <property type="term" value="F:voltage-gated potassium channel activity"/>
    <property type="evidence" value="ECO:0007669"/>
    <property type="project" value="InterPro"/>
</dbReference>
<dbReference type="InterPro" id="IPR005821">
    <property type="entry name" value="Ion_trans_dom"/>
</dbReference>
<dbReference type="Proteomes" id="UP001162480">
    <property type="component" value="Chromosome 16"/>
</dbReference>
<evidence type="ECO:0000256" key="7">
    <source>
        <dbReference type="SAM" id="Phobius"/>
    </source>
</evidence>
<feature type="transmembrane region" description="Helical" evidence="7">
    <location>
        <begin position="221"/>
        <end position="239"/>
    </location>
</feature>
<protein>
    <submittedName>
        <fullName evidence="9">Potassium voltage-gated channel subfamily H member 1-like</fullName>
    </submittedName>
</protein>
<dbReference type="FunFam" id="3.30.450.20:FF:000009">
    <property type="entry name" value="Potassium voltage-gated channel subfamily H member 1"/>
    <property type="match status" value="1"/>
</dbReference>
<reference evidence="9" key="1">
    <citation type="submission" date="2023-08" db="EMBL/GenBank/DDBJ databases">
        <authorList>
            <person name="Alioto T."/>
            <person name="Alioto T."/>
            <person name="Gomez Garrido J."/>
        </authorList>
    </citation>
    <scope>NUCLEOTIDE SEQUENCE</scope>
</reference>
<name>A0AA36BIU9_OCTVU</name>
<evidence type="ECO:0000256" key="2">
    <source>
        <dbReference type="ARBA" id="ARBA00022553"/>
    </source>
</evidence>
<keyword evidence="3 7" id="KW-0812">Transmembrane</keyword>
<dbReference type="PANTHER" id="PTHR10217">
    <property type="entry name" value="VOLTAGE AND LIGAND GATED POTASSIUM CHANNEL"/>
    <property type="match status" value="1"/>
</dbReference>
<dbReference type="GO" id="GO:0042391">
    <property type="term" value="P:regulation of membrane potential"/>
    <property type="evidence" value="ECO:0007669"/>
    <property type="project" value="TreeGrafter"/>
</dbReference>
<keyword evidence="4" id="KW-0112">Calmodulin-binding</keyword>
<dbReference type="InterPro" id="IPR050818">
    <property type="entry name" value="KCNH_animal-type"/>
</dbReference>
<dbReference type="Pfam" id="PF00520">
    <property type="entry name" value="Ion_trans"/>
    <property type="match status" value="1"/>
</dbReference>
<evidence type="ECO:0000256" key="1">
    <source>
        <dbReference type="ARBA" id="ARBA00004141"/>
    </source>
</evidence>
<dbReference type="GO" id="GO:0005516">
    <property type="term" value="F:calmodulin binding"/>
    <property type="evidence" value="ECO:0007669"/>
    <property type="project" value="UniProtKB-KW"/>
</dbReference>
<dbReference type="SMART" id="SM00086">
    <property type="entry name" value="PAC"/>
    <property type="match status" value="1"/>
</dbReference>
<gene>
    <name evidence="9" type="ORF">OCTVUL_1B001729</name>
</gene>
<dbReference type="InterPro" id="IPR001610">
    <property type="entry name" value="PAC"/>
</dbReference>
<dbReference type="PRINTS" id="PR01464">
    <property type="entry name" value="EAGCHANNEL"/>
</dbReference>
<dbReference type="AlphaFoldDB" id="A0AA36BIU9"/>
<evidence type="ECO:0000256" key="4">
    <source>
        <dbReference type="ARBA" id="ARBA00022860"/>
    </source>
</evidence>
<dbReference type="SUPFAM" id="SSF81324">
    <property type="entry name" value="Voltage-gated potassium channels"/>
    <property type="match status" value="1"/>
</dbReference>
<dbReference type="InterPro" id="IPR003949">
    <property type="entry name" value="K_chnl_volt-dep_EAG"/>
</dbReference>
<evidence type="ECO:0000256" key="3">
    <source>
        <dbReference type="ARBA" id="ARBA00022692"/>
    </source>
</evidence>
<dbReference type="PRINTS" id="PR01463">
    <property type="entry name" value="EAGCHANLFMLY"/>
</dbReference>
<dbReference type="CDD" id="cd00130">
    <property type="entry name" value="PAS"/>
    <property type="match status" value="1"/>
</dbReference>
<dbReference type="NCBIfam" id="TIGR00229">
    <property type="entry name" value="sensory_box"/>
    <property type="match status" value="1"/>
</dbReference>
<sequence>MPGARRGLVAPQNTFLENIIRRSNGQHSCFLLANARIVDYPIVYCNDGFCKLSGYNRAEVMQKSSTCSFMYGELTDKNILEKVRVSFEKLQQEQVEILLYKKNKTPLWLLLHIAPVRNEKDQVVLLLCTFKDITALKQPLDDEAGKSLSKFARLARSVTRNRSTLLQFSSNLPNTKFEDGNRTSHLANMVNLYADVLPQYRQEAPKTPPHIILHYCLFKAIWDWMILILTFYTAVMVPYNAAFKNKTMDQVPLLVVDSIVDVVFFLDIILNFHTTFVGPTGEIISDPKTIRMNYLKSWFIIDLLSCLPYDVFNAFQDVEKRCYMQQSSVM</sequence>
<dbReference type="InterPro" id="IPR035965">
    <property type="entry name" value="PAS-like_dom_sf"/>
</dbReference>
<dbReference type="InterPro" id="IPR000014">
    <property type="entry name" value="PAS"/>
</dbReference>
<evidence type="ECO:0000313" key="9">
    <source>
        <dbReference type="EMBL" id="CAI9734848.1"/>
    </source>
</evidence>
<keyword evidence="5 7" id="KW-1133">Transmembrane helix</keyword>
<dbReference type="Gene3D" id="3.30.450.20">
    <property type="entry name" value="PAS domain"/>
    <property type="match status" value="1"/>
</dbReference>
<evidence type="ECO:0000256" key="6">
    <source>
        <dbReference type="ARBA" id="ARBA00023136"/>
    </source>
</evidence>
<dbReference type="SUPFAM" id="SSF55785">
    <property type="entry name" value="PYP-like sensor domain (PAS domain)"/>
    <property type="match status" value="1"/>
</dbReference>
<proteinExistence type="predicted"/>
<accession>A0AA36BIU9</accession>
<evidence type="ECO:0000256" key="5">
    <source>
        <dbReference type="ARBA" id="ARBA00022989"/>
    </source>
</evidence>
<dbReference type="Pfam" id="PF13426">
    <property type="entry name" value="PAS_9"/>
    <property type="match status" value="1"/>
</dbReference>
<dbReference type="PROSITE" id="PS50113">
    <property type="entry name" value="PAC"/>
    <property type="match status" value="1"/>
</dbReference>
<evidence type="ECO:0000259" key="8">
    <source>
        <dbReference type="PROSITE" id="PS50113"/>
    </source>
</evidence>
<dbReference type="InterPro" id="IPR003938">
    <property type="entry name" value="K_chnl_volt-dep_EAG/ELK/ERG"/>
</dbReference>
<comment type="subcellular location">
    <subcellularLocation>
        <location evidence="1">Membrane</location>
        <topology evidence="1">Multi-pass membrane protein</topology>
    </subcellularLocation>
</comment>
<evidence type="ECO:0000313" key="10">
    <source>
        <dbReference type="Proteomes" id="UP001162480"/>
    </source>
</evidence>